<dbReference type="EMBL" id="KQ428978">
    <property type="protein sequence ID" value="KOF65744.1"/>
    <property type="molecule type" value="Genomic_DNA"/>
</dbReference>
<sequence>MMKCSIMAWGLPAVIVAITLAINHTNNYIKIADV</sequence>
<reference evidence="1" key="1">
    <citation type="submission" date="2015-07" db="EMBL/GenBank/DDBJ databases">
        <title>MeaNS - Measles Nucleotide Surveillance Program.</title>
        <authorList>
            <person name="Tran T."/>
            <person name="Druce J."/>
        </authorList>
    </citation>
    <scope>NUCLEOTIDE SEQUENCE</scope>
    <source>
        <strain evidence="1">UCB-OBI-ISO-001</strain>
        <tissue evidence="1">Gonad</tissue>
    </source>
</reference>
<proteinExistence type="predicted"/>
<evidence type="ECO:0000313" key="1">
    <source>
        <dbReference type="EMBL" id="KOF65744.1"/>
    </source>
</evidence>
<organism evidence="1">
    <name type="scientific">Octopus bimaculoides</name>
    <name type="common">California two-spotted octopus</name>
    <dbReference type="NCBI Taxonomy" id="37653"/>
    <lineage>
        <taxon>Eukaryota</taxon>
        <taxon>Metazoa</taxon>
        <taxon>Spiralia</taxon>
        <taxon>Lophotrochozoa</taxon>
        <taxon>Mollusca</taxon>
        <taxon>Cephalopoda</taxon>
        <taxon>Coleoidea</taxon>
        <taxon>Octopodiformes</taxon>
        <taxon>Octopoda</taxon>
        <taxon>Incirrata</taxon>
        <taxon>Octopodidae</taxon>
        <taxon>Octopus</taxon>
    </lineage>
</organism>
<accession>A0A0L8FM24</accession>
<name>A0A0L8FM24_OCTBM</name>
<dbReference type="AlphaFoldDB" id="A0A0L8FM24"/>
<gene>
    <name evidence="1" type="ORF">OCBIM_22014529mg</name>
</gene>
<evidence type="ECO:0008006" key="2">
    <source>
        <dbReference type="Google" id="ProtNLM"/>
    </source>
</evidence>
<protein>
    <recommendedName>
        <fullName evidence="2">G-protein coupled receptors family 2 profile 2 domain-containing protein</fullName>
    </recommendedName>
</protein>